<evidence type="ECO:0000259" key="6">
    <source>
        <dbReference type="PROSITE" id="PS51074"/>
    </source>
</evidence>
<dbReference type="Gene3D" id="3.10.660.10">
    <property type="entry name" value="DPH Zinc finger"/>
    <property type="match status" value="1"/>
</dbReference>
<dbReference type="PANTHER" id="PTHR45255">
    <property type="entry name" value="DNAJ HOMOLOG SUBFAMILY C MEMBER 24"/>
    <property type="match status" value="1"/>
</dbReference>
<dbReference type="GO" id="GO:0001671">
    <property type="term" value="F:ATPase activator activity"/>
    <property type="evidence" value="ECO:0007669"/>
    <property type="project" value="TreeGrafter"/>
</dbReference>
<dbReference type="InterPro" id="IPR036671">
    <property type="entry name" value="DPH_MB_sf"/>
</dbReference>
<keyword evidence="8" id="KW-1185">Reference proteome</keyword>
<dbReference type="InterPro" id="IPR007872">
    <property type="entry name" value="DPH_MB_dom"/>
</dbReference>
<dbReference type="CDD" id="cd06257">
    <property type="entry name" value="DnaJ"/>
    <property type="match status" value="1"/>
</dbReference>
<dbReference type="OrthoDB" id="66964at2759"/>
<keyword evidence="2" id="KW-0479">Metal-binding</keyword>
<reference evidence="7" key="1">
    <citation type="submission" date="2021-02" db="EMBL/GenBank/DDBJ databases">
        <authorList>
            <person name="Steward A R."/>
        </authorList>
    </citation>
    <scope>NUCLEOTIDE SEQUENCE</scope>
</reference>
<evidence type="ECO:0000313" key="8">
    <source>
        <dbReference type="Proteomes" id="UP000663880"/>
    </source>
</evidence>
<name>A0A821X762_9NEOP</name>
<evidence type="ECO:0000259" key="5">
    <source>
        <dbReference type="PROSITE" id="PS50076"/>
    </source>
</evidence>
<dbReference type="PROSITE" id="PS50076">
    <property type="entry name" value="DNAJ_2"/>
    <property type="match status" value="1"/>
</dbReference>
<dbReference type="SUPFAM" id="SSF144217">
    <property type="entry name" value="CSL zinc finger"/>
    <property type="match status" value="1"/>
</dbReference>
<dbReference type="SMART" id="SM00271">
    <property type="entry name" value="DnaJ"/>
    <property type="match status" value="1"/>
</dbReference>
<keyword evidence="4" id="KW-0408">Iron</keyword>
<comment type="caution">
    <text evidence="7">The sequence shown here is derived from an EMBL/GenBank/DDBJ whole genome shotgun (WGS) entry which is preliminary data.</text>
</comment>
<dbReference type="InterPro" id="IPR036869">
    <property type="entry name" value="J_dom_sf"/>
</dbReference>
<dbReference type="AlphaFoldDB" id="A0A821X762"/>
<evidence type="ECO:0000256" key="4">
    <source>
        <dbReference type="ARBA" id="ARBA00023004"/>
    </source>
</evidence>
<dbReference type="PROSITE" id="PS51074">
    <property type="entry name" value="DPH_MB"/>
    <property type="match status" value="1"/>
</dbReference>
<accession>A0A821X762</accession>
<evidence type="ECO:0000256" key="2">
    <source>
        <dbReference type="ARBA" id="ARBA00022723"/>
    </source>
</evidence>
<comment type="similarity">
    <text evidence="1">Belongs to the DPH4 family.</text>
</comment>
<feature type="domain" description="J" evidence="5">
    <location>
        <begin position="7"/>
        <end position="71"/>
    </location>
</feature>
<gene>
    <name evidence="7" type="ORF">PMACD_LOCUS14396</name>
</gene>
<protein>
    <recommendedName>
        <fullName evidence="9">DPH4 homolog</fullName>
    </recommendedName>
</protein>
<dbReference type="Pfam" id="PF05207">
    <property type="entry name" value="Zn_ribbon_CSL"/>
    <property type="match status" value="1"/>
</dbReference>
<dbReference type="Pfam" id="PF00226">
    <property type="entry name" value="DnaJ"/>
    <property type="match status" value="1"/>
</dbReference>
<dbReference type="GO" id="GO:0008198">
    <property type="term" value="F:ferrous iron binding"/>
    <property type="evidence" value="ECO:0007669"/>
    <property type="project" value="TreeGrafter"/>
</dbReference>
<dbReference type="Proteomes" id="UP000663880">
    <property type="component" value="Unassembled WGS sequence"/>
</dbReference>
<dbReference type="SUPFAM" id="SSF46565">
    <property type="entry name" value="Chaperone J-domain"/>
    <property type="match status" value="1"/>
</dbReference>
<evidence type="ECO:0000256" key="1">
    <source>
        <dbReference type="ARBA" id="ARBA00006169"/>
    </source>
</evidence>
<evidence type="ECO:0000313" key="7">
    <source>
        <dbReference type="EMBL" id="CAF4937455.1"/>
    </source>
</evidence>
<dbReference type="PRINTS" id="PR00625">
    <property type="entry name" value="JDOMAIN"/>
</dbReference>
<keyword evidence="3" id="KW-0862">Zinc</keyword>
<dbReference type="Gene3D" id="1.10.287.110">
    <property type="entry name" value="DnaJ domain"/>
    <property type="match status" value="1"/>
</dbReference>
<dbReference type="InterPro" id="IPR001623">
    <property type="entry name" value="DnaJ_domain"/>
</dbReference>
<evidence type="ECO:0000256" key="3">
    <source>
        <dbReference type="ARBA" id="ARBA00022833"/>
    </source>
</evidence>
<dbReference type="PANTHER" id="PTHR45255:SF1">
    <property type="entry name" value="DNAJ HOMOLOG SUBFAMILY C MEMBER 24"/>
    <property type="match status" value="1"/>
</dbReference>
<evidence type="ECO:0008006" key="9">
    <source>
        <dbReference type="Google" id="ProtNLM"/>
    </source>
</evidence>
<sequence length="139" mass="16188">MCEDIVDYYEILECDRAASYDELKKNYQRLALLLHPDRNENKQNDEKFLLLQKAWSVLRDPESRKQFDALLVCHDHSNLLLFETLSLSEMTFDETECGYSYPCRCSGLYFLEMSDANPPSVVVDCNECSFSIQVNIPQL</sequence>
<organism evidence="7 8">
    <name type="scientific">Pieris macdunnoughi</name>
    <dbReference type="NCBI Taxonomy" id="345717"/>
    <lineage>
        <taxon>Eukaryota</taxon>
        <taxon>Metazoa</taxon>
        <taxon>Ecdysozoa</taxon>
        <taxon>Arthropoda</taxon>
        <taxon>Hexapoda</taxon>
        <taxon>Insecta</taxon>
        <taxon>Pterygota</taxon>
        <taxon>Neoptera</taxon>
        <taxon>Endopterygota</taxon>
        <taxon>Lepidoptera</taxon>
        <taxon>Glossata</taxon>
        <taxon>Ditrysia</taxon>
        <taxon>Papilionoidea</taxon>
        <taxon>Pieridae</taxon>
        <taxon>Pierinae</taxon>
        <taxon>Pieris</taxon>
    </lineage>
</organism>
<feature type="domain" description="DPH-type MB" evidence="6">
    <location>
        <begin position="81"/>
        <end position="137"/>
    </location>
</feature>
<dbReference type="EMBL" id="CAJOBZ010000065">
    <property type="protein sequence ID" value="CAF4937455.1"/>
    <property type="molecule type" value="Genomic_DNA"/>
</dbReference>
<proteinExistence type="inferred from homology"/>